<feature type="signal peptide" evidence="1">
    <location>
        <begin position="1"/>
        <end position="20"/>
    </location>
</feature>
<evidence type="ECO:0000256" key="1">
    <source>
        <dbReference type="SAM" id="SignalP"/>
    </source>
</evidence>
<dbReference type="EMBL" id="JBHTIF010000001">
    <property type="protein sequence ID" value="MFD0725705.1"/>
    <property type="molecule type" value="Genomic_DNA"/>
</dbReference>
<keyword evidence="1" id="KW-0732">Signal</keyword>
<comment type="caution">
    <text evidence="2">The sequence shown here is derived from an EMBL/GenBank/DDBJ whole genome shotgun (WGS) entry which is preliminary data.</text>
</comment>
<feature type="chain" id="PRO_5046086468" evidence="1">
    <location>
        <begin position="21"/>
        <end position="158"/>
    </location>
</feature>
<keyword evidence="3" id="KW-1185">Reference proteome</keyword>
<accession>A0ABW2YBZ6</accession>
<proteinExistence type="predicted"/>
<protein>
    <submittedName>
        <fullName evidence="2">Uncharacterized protein</fullName>
    </submittedName>
</protein>
<evidence type="ECO:0000313" key="3">
    <source>
        <dbReference type="Proteomes" id="UP001597110"/>
    </source>
</evidence>
<organism evidence="2 3">
    <name type="scientific">Lysobacter brunescens</name>
    <dbReference type="NCBI Taxonomy" id="262323"/>
    <lineage>
        <taxon>Bacteria</taxon>
        <taxon>Pseudomonadati</taxon>
        <taxon>Pseudomonadota</taxon>
        <taxon>Gammaproteobacteria</taxon>
        <taxon>Lysobacterales</taxon>
        <taxon>Lysobacteraceae</taxon>
        <taxon>Lysobacter</taxon>
    </lineage>
</organism>
<evidence type="ECO:0000313" key="2">
    <source>
        <dbReference type="EMBL" id="MFD0725705.1"/>
    </source>
</evidence>
<dbReference type="RefSeq" id="WP_386823291.1">
    <property type="nucleotide sequence ID" value="NZ_JBHTIF010000001.1"/>
</dbReference>
<sequence>MKKTLLIAWVALLFSGSASAAGWQSLGRVNALTATPDPQQCEQRVINHYWSSKPIYYPDAVNVYWTNNIEFVFDRNVSALRTLVSNAPANSRFKTAVDAYNAQSAGAKSLFATISVGQYPGVSIRMAYVDANGLTQGLGWGVVSTELQYYELQQRCPI</sequence>
<name>A0ABW2YBZ6_9GAMM</name>
<reference evidence="3" key="1">
    <citation type="journal article" date="2019" name="Int. J. Syst. Evol. Microbiol.">
        <title>The Global Catalogue of Microorganisms (GCM) 10K type strain sequencing project: providing services to taxonomists for standard genome sequencing and annotation.</title>
        <authorList>
            <consortium name="The Broad Institute Genomics Platform"/>
            <consortium name="The Broad Institute Genome Sequencing Center for Infectious Disease"/>
            <person name="Wu L."/>
            <person name="Ma J."/>
        </authorList>
    </citation>
    <scope>NUCLEOTIDE SEQUENCE [LARGE SCALE GENOMIC DNA]</scope>
    <source>
        <strain evidence="3">CCUG 55585</strain>
    </source>
</reference>
<gene>
    <name evidence="2" type="ORF">ACFQ0E_08840</name>
</gene>
<dbReference type="Proteomes" id="UP001597110">
    <property type="component" value="Unassembled WGS sequence"/>
</dbReference>